<name>A0A2M7BUV2_9BACT</name>
<comment type="caution">
    <text evidence="3">The sequence shown here is derived from an EMBL/GenBank/DDBJ whole genome shotgun (WGS) entry which is preliminary data.</text>
</comment>
<accession>A0A2M7BUV2</accession>
<dbReference type="AlphaFoldDB" id="A0A2M7BUV2"/>
<feature type="region of interest" description="Disordered" evidence="1">
    <location>
        <begin position="37"/>
        <end position="82"/>
    </location>
</feature>
<keyword evidence="2" id="KW-1133">Transmembrane helix</keyword>
<sequence>MDIKELSQLNKKGGPTRQLDNSYIRTMEKDLAVLQGKGPVKSVLPTGDSTEKRSVGKLVPPKPPTESFRKATPPAGLPVLESVKGPETSLDALSVPRPTESIIPPKSPERIIKEEEIKNRIKETQRRIEEARRKAEMARQKAAREEAEKKETPRKIETAKKKKPSLSFVFIGLAAIVVIGGLGGFVYWWNYLRVITPVFHYECQDNLCQRVEKKGEDQCQIDADCQLMPVEPTVPASLMPVAEIKTIELTAGQEDLLLEELKTAASQEQAANTFKQILVKIVGPEEKKYASLNSLSNALGISLPENILLAVAASETEGDNYTLFLYNQTEGNRLGLVVKMAQSETLVADLKNWEATMTGGLKSLFLENEAPAAFTEGFQDNIYQDIVIRYLNFPDPGLSIDYGIVTGKLILTTSRESMYAAIDALLTVESETENEPESEPESKTEIEDCGISESFLNISLDQINPEEDKALVCLGKKMLAGCEKAKAVLKTFNAGEINFILEGPVEEGVCSIRSEYGDEEQIPLPEQKQYAGTYIRCPVNIELIKSQAPEKDPNEEPGAFALSVDFYRSWLRKRNGL</sequence>
<keyword evidence="2" id="KW-0812">Transmembrane</keyword>
<organism evidence="3 4">
    <name type="scientific">Candidatus Portnoybacteria bacterium CG03_land_8_20_14_0_80_41_10</name>
    <dbReference type="NCBI Taxonomy" id="1974808"/>
    <lineage>
        <taxon>Bacteria</taxon>
        <taxon>Candidatus Portnoyibacteriota</taxon>
    </lineage>
</organism>
<gene>
    <name evidence="3" type="ORF">COS49_01065</name>
</gene>
<evidence type="ECO:0000313" key="3">
    <source>
        <dbReference type="EMBL" id="PIV10340.1"/>
    </source>
</evidence>
<feature type="region of interest" description="Disordered" evidence="1">
    <location>
        <begin position="138"/>
        <end position="158"/>
    </location>
</feature>
<feature type="region of interest" description="Disordered" evidence="1">
    <location>
        <begin position="1"/>
        <end position="22"/>
    </location>
</feature>
<evidence type="ECO:0000256" key="1">
    <source>
        <dbReference type="SAM" id="MobiDB-lite"/>
    </source>
</evidence>
<dbReference type="Proteomes" id="UP000229894">
    <property type="component" value="Unassembled WGS sequence"/>
</dbReference>
<dbReference type="EMBL" id="PEUX01000024">
    <property type="protein sequence ID" value="PIV10340.1"/>
    <property type="molecule type" value="Genomic_DNA"/>
</dbReference>
<proteinExistence type="predicted"/>
<evidence type="ECO:0000313" key="4">
    <source>
        <dbReference type="Proteomes" id="UP000229894"/>
    </source>
</evidence>
<protein>
    <submittedName>
        <fullName evidence="3">Uncharacterized protein</fullName>
    </submittedName>
</protein>
<keyword evidence="2" id="KW-0472">Membrane</keyword>
<feature type="transmembrane region" description="Helical" evidence="2">
    <location>
        <begin position="165"/>
        <end position="189"/>
    </location>
</feature>
<evidence type="ECO:0000256" key="2">
    <source>
        <dbReference type="SAM" id="Phobius"/>
    </source>
</evidence>
<reference evidence="4" key="1">
    <citation type="submission" date="2017-09" db="EMBL/GenBank/DDBJ databases">
        <title>Depth-based differentiation of microbial function through sediment-hosted aquifers and enrichment of novel symbionts in the deep terrestrial subsurface.</title>
        <authorList>
            <person name="Probst A.J."/>
            <person name="Ladd B."/>
            <person name="Jarett J.K."/>
            <person name="Geller-Mcgrath D.E."/>
            <person name="Sieber C.M.K."/>
            <person name="Emerson J.B."/>
            <person name="Anantharaman K."/>
            <person name="Thomas B.C."/>
            <person name="Malmstrom R."/>
            <person name="Stieglmeier M."/>
            <person name="Klingl A."/>
            <person name="Woyke T."/>
            <person name="Ryan C.M."/>
            <person name="Banfield J.F."/>
        </authorList>
    </citation>
    <scope>NUCLEOTIDE SEQUENCE [LARGE SCALE GENOMIC DNA]</scope>
</reference>